<evidence type="ECO:0000313" key="3">
    <source>
        <dbReference type="Proteomes" id="UP000649829"/>
    </source>
</evidence>
<keyword evidence="3" id="KW-1185">Reference proteome</keyword>
<reference evidence="2" key="1">
    <citation type="journal article" date="2014" name="Int. J. Syst. Evol. Microbiol.">
        <title>Complete genome sequence of Corynebacterium casei LMG S-19264T (=DSM 44701T), isolated from a smear-ripened cheese.</title>
        <authorList>
            <consortium name="US DOE Joint Genome Institute (JGI-PGF)"/>
            <person name="Walter F."/>
            <person name="Albersmeier A."/>
            <person name="Kalinowski J."/>
            <person name="Ruckert C."/>
        </authorList>
    </citation>
    <scope>NUCLEOTIDE SEQUENCE</scope>
    <source>
        <strain evidence="2">CGMCC 1.6293</strain>
    </source>
</reference>
<dbReference type="Proteomes" id="UP000649829">
    <property type="component" value="Unassembled WGS sequence"/>
</dbReference>
<organism evidence="2 3">
    <name type="scientific">Pseudooceanicola nanhaiensis</name>
    <dbReference type="NCBI Taxonomy" id="375761"/>
    <lineage>
        <taxon>Bacteria</taxon>
        <taxon>Pseudomonadati</taxon>
        <taxon>Pseudomonadota</taxon>
        <taxon>Alphaproteobacteria</taxon>
        <taxon>Rhodobacterales</taxon>
        <taxon>Paracoccaceae</taxon>
        <taxon>Pseudooceanicola</taxon>
    </lineage>
</organism>
<dbReference type="AlphaFoldDB" id="A0A917WIW6"/>
<evidence type="ECO:0008006" key="4">
    <source>
        <dbReference type="Google" id="ProtNLM"/>
    </source>
</evidence>
<protein>
    <recommendedName>
        <fullName evidence="4">Tat pathway signal sequence domain protein</fullName>
    </recommendedName>
</protein>
<comment type="caution">
    <text evidence="2">The sequence shown here is derived from an EMBL/GenBank/DDBJ whole genome shotgun (WGS) entry which is preliminary data.</text>
</comment>
<gene>
    <name evidence="2" type="ORF">GCM10011534_32920</name>
</gene>
<evidence type="ECO:0000313" key="2">
    <source>
        <dbReference type="EMBL" id="GGM08376.1"/>
    </source>
</evidence>
<proteinExistence type="predicted"/>
<sequence length="139" mass="14805">MRSLMAILLCGSVSLATQAAADAGKLTVELNKFESSDGGGCRAFFLFRNDSGKAFEGFEMSLAILDGGGVIDRLLNVDAAPLPVARTTLKLFEIPGIACDDISEVLLHAIEVCKPQNEEAADCFPLVDLVSRTTARLEK</sequence>
<accession>A0A917WIW6</accession>
<dbReference type="RefSeq" id="WP_028286936.1">
    <property type="nucleotide sequence ID" value="NZ_BMLF01000002.1"/>
</dbReference>
<feature type="signal peptide" evidence="1">
    <location>
        <begin position="1"/>
        <end position="19"/>
    </location>
</feature>
<name>A0A917WIW6_9RHOB</name>
<keyword evidence="1" id="KW-0732">Signal</keyword>
<reference evidence="2" key="2">
    <citation type="submission" date="2020-09" db="EMBL/GenBank/DDBJ databases">
        <authorList>
            <person name="Sun Q."/>
            <person name="Zhou Y."/>
        </authorList>
    </citation>
    <scope>NUCLEOTIDE SEQUENCE</scope>
    <source>
        <strain evidence="2">CGMCC 1.6293</strain>
    </source>
</reference>
<feature type="chain" id="PRO_5036825858" description="Tat pathway signal sequence domain protein" evidence="1">
    <location>
        <begin position="20"/>
        <end position="139"/>
    </location>
</feature>
<evidence type="ECO:0000256" key="1">
    <source>
        <dbReference type="SAM" id="SignalP"/>
    </source>
</evidence>
<dbReference type="EMBL" id="BMLF01000002">
    <property type="protein sequence ID" value="GGM08376.1"/>
    <property type="molecule type" value="Genomic_DNA"/>
</dbReference>